<evidence type="ECO:0000313" key="4">
    <source>
        <dbReference type="Proteomes" id="UP000287872"/>
    </source>
</evidence>
<dbReference type="Pfam" id="PF03616">
    <property type="entry name" value="Glt_symporter"/>
    <property type="match status" value="1"/>
</dbReference>
<dbReference type="PANTHER" id="PTHR36178">
    <property type="entry name" value="SLR0625 PROTEIN"/>
    <property type="match status" value="1"/>
</dbReference>
<dbReference type="GO" id="GO:0015813">
    <property type="term" value="P:L-glutamate transmembrane transport"/>
    <property type="evidence" value="ECO:0007669"/>
    <property type="project" value="UniProtKB-UniRule"/>
</dbReference>
<sequence length="402" mass="42995">MAFKLDMIQAVALAVVVLFIGQKIKNKLEVLDRYCIPAPVIGGLIFAIITLILKLSNILIFDMDITLQKVFMTAFFTTIGYTASLKLLKKGGKGVFIFLGISILLCVLQDFTGVALAKMFGLNPLIGLSTASVPMVGGHGTSGAFGPVFEKAGAVGATTVAMASATFGLIMGSIIGGPLGKRLIEKNNLSYPMKMINSHDYKEAAVIKENTEKQLNPDNFMGATSQIFLAMGIGTIISLLLEKTGRTFPPYIGAMFAAAVLRNISDSTNLYKVYEDEIDIIGGVSLSLFLSMALMGLKLWQLADLAMPLIVMLLAQTILMGCFAYFVTFNLMGRDYDAAVMASGNCGFGMGATPNAMANMGAMTAKYGHAPRAFFIVPLVGSLFIDFCNTGVITMFIDVFGK</sequence>
<dbReference type="EMBL" id="BHYK01000008">
    <property type="protein sequence ID" value="GCD10147.1"/>
    <property type="molecule type" value="Genomic_DNA"/>
</dbReference>
<feature type="transmembrane region" description="Helical" evidence="1">
    <location>
        <begin position="306"/>
        <end position="327"/>
    </location>
</feature>
<protein>
    <recommendedName>
        <fullName evidence="1 2">Sodium/glutamate symporter</fullName>
    </recommendedName>
</protein>
<comment type="subcellular location">
    <subcellularLocation>
        <location evidence="1">Cell membrane</location>
        <topology evidence="1">Multi-pass membrane protein</topology>
    </subcellularLocation>
</comment>
<accession>A0A401UKS9</accession>
<feature type="transmembrane region" description="Helical" evidence="1">
    <location>
        <begin position="65"/>
        <end position="83"/>
    </location>
</feature>
<dbReference type="OrthoDB" id="4921038at2"/>
<feature type="transmembrane region" description="Helical" evidence="1">
    <location>
        <begin position="277"/>
        <end position="300"/>
    </location>
</feature>
<keyword evidence="1" id="KW-0769">Symport</keyword>
<comment type="similarity">
    <text evidence="1">Belongs to the glutamate:Na(+) symporter (ESS) (TC 2.A.27) family.</text>
</comment>
<organism evidence="3 4">
    <name type="scientific">Clostridium tagluense</name>
    <dbReference type="NCBI Taxonomy" id="360422"/>
    <lineage>
        <taxon>Bacteria</taxon>
        <taxon>Bacillati</taxon>
        <taxon>Bacillota</taxon>
        <taxon>Clostridia</taxon>
        <taxon>Eubacteriales</taxon>
        <taxon>Clostridiaceae</taxon>
        <taxon>Clostridium</taxon>
    </lineage>
</organism>
<keyword evidence="1" id="KW-0029">Amino-acid transport</keyword>
<feature type="transmembrane region" description="Helical" evidence="1">
    <location>
        <begin position="373"/>
        <end position="397"/>
    </location>
</feature>
<evidence type="ECO:0000256" key="1">
    <source>
        <dbReference type="HAMAP-Rule" id="MF_02062"/>
    </source>
</evidence>
<comment type="caution">
    <text evidence="3">The sequence shown here is derived from an EMBL/GenBank/DDBJ whole genome shotgun (WGS) entry which is preliminary data.</text>
</comment>
<keyword evidence="4" id="KW-1185">Reference proteome</keyword>
<dbReference type="Proteomes" id="UP000287872">
    <property type="component" value="Unassembled WGS sequence"/>
</dbReference>
<dbReference type="InterPro" id="IPR004445">
    <property type="entry name" value="GltS"/>
</dbReference>
<proteinExistence type="inferred from homology"/>
<dbReference type="AlphaFoldDB" id="A0A401UKS9"/>
<evidence type="ECO:0000256" key="2">
    <source>
        <dbReference type="NCBIfam" id="TIGR00210"/>
    </source>
</evidence>
<keyword evidence="1" id="KW-0406">Ion transport</keyword>
<keyword evidence="1" id="KW-0472">Membrane</keyword>
<dbReference type="PANTHER" id="PTHR36178:SF1">
    <property type="entry name" value="SODIUM_GLUTAMATE SYMPORTER"/>
    <property type="match status" value="1"/>
</dbReference>
<dbReference type="GO" id="GO:0005886">
    <property type="term" value="C:plasma membrane"/>
    <property type="evidence" value="ECO:0007669"/>
    <property type="project" value="UniProtKB-SubCell"/>
</dbReference>
<keyword evidence="1" id="KW-0813">Transport</keyword>
<keyword evidence="1" id="KW-0915">Sodium</keyword>
<keyword evidence="1" id="KW-1003">Cell membrane</keyword>
<keyword evidence="1" id="KW-1133">Transmembrane helix</keyword>
<dbReference type="NCBIfam" id="TIGR00210">
    <property type="entry name" value="gltS"/>
    <property type="match status" value="1"/>
</dbReference>
<feature type="transmembrane region" description="Helical" evidence="1">
    <location>
        <begin position="34"/>
        <end position="53"/>
    </location>
</feature>
<dbReference type="GO" id="GO:0015501">
    <property type="term" value="F:glutamate:sodium symporter activity"/>
    <property type="evidence" value="ECO:0007669"/>
    <property type="project" value="UniProtKB-UniRule"/>
</dbReference>
<keyword evidence="1" id="KW-0812">Transmembrane</keyword>
<feature type="transmembrane region" description="Helical" evidence="1">
    <location>
        <begin position="154"/>
        <end position="176"/>
    </location>
</feature>
<feature type="transmembrane region" description="Helical" evidence="1">
    <location>
        <begin position="220"/>
        <end position="241"/>
    </location>
</feature>
<evidence type="ECO:0000313" key="3">
    <source>
        <dbReference type="EMBL" id="GCD10147.1"/>
    </source>
</evidence>
<dbReference type="HAMAP" id="MF_02062">
    <property type="entry name" value="GltS"/>
    <property type="match status" value="1"/>
</dbReference>
<dbReference type="RefSeq" id="WP_125000235.1">
    <property type="nucleotide sequence ID" value="NZ_BHYK01000008.1"/>
</dbReference>
<feature type="transmembrane region" description="Helical" evidence="1">
    <location>
        <begin position="6"/>
        <end position="22"/>
    </location>
</feature>
<comment type="function">
    <text evidence="1">Catalyzes the sodium-dependent transport of glutamate.</text>
</comment>
<feature type="transmembrane region" description="Helical" evidence="1">
    <location>
        <begin position="95"/>
        <end position="117"/>
    </location>
</feature>
<reference evidence="3 4" key="1">
    <citation type="submission" date="2018-11" db="EMBL/GenBank/DDBJ databases">
        <title>Genome sequencing and assembly of Clostridium tagluense strain A121.</title>
        <authorList>
            <person name="Murakami T."/>
            <person name="Segawa T."/>
            <person name="Shcherbakova V.A."/>
            <person name="Mori H."/>
            <person name="Yoshimura Y."/>
        </authorList>
    </citation>
    <scope>NUCLEOTIDE SEQUENCE [LARGE SCALE GENOMIC DNA]</scope>
    <source>
        <strain evidence="3 4">A121</strain>
    </source>
</reference>
<gene>
    <name evidence="3" type="primary">gltC</name>
    <name evidence="3" type="ORF">Ctaglu_17700</name>
</gene>
<keyword evidence="1" id="KW-0739">Sodium transport</keyword>
<comment type="caution">
    <text evidence="1">Lacks conserved residue(s) required for the propagation of feature annotation.</text>
</comment>
<name>A0A401UKS9_9CLOT</name>